<dbReference type="InterPro" id="IPR000160">
    <property type="entry name" value="GGDEF_dom"/>
</dbReference>
<dbReference type="EMBL" id="FOBS01000001">
    <property type="protein sequence ID" value="SEL96401.1"/>
    <property type="molecule type" value="Genomic_DNA"/>
</dbReference>
<dbReference type="FunFam" id="3.20.20.450:FF:000001">
    <property type="entry name" value="Cyclic di-GMP phosphodiesterase yahA"/>
    <property type="match status" value="1"/>
</dbReference>
<organism evidence="6 7">
    <name type="scientific">Syntrophus gentianae</name>
    <dbReference type="NCBI Taxonomy" id="43775"/>
    <lineage>
        <taxon>Bacteria</taxon>
        <taxon>Pseudomonadati</taxon>
        <taxon>Thermodesulfobacteriota</taxon>
        <taxon>Syntrophia</taxon>
        <taxon>Syntrophales</taxon>
        <taxon>Syntrophaceae</taxon>
        <taxon>Syntrophus</taxon>
    </lineage>
</organism>
<evidence type="ECO:0000256" key="1">
    <source>
        <dbReference type="PROSITE-ProRule" id="PRU00169"/>
    </source>
</evidence>
<dbReference type="InterPro" id="IPR000700">
    <property type="entry name" value="PAS-assoc_C"/>
</dbReference>
<dbReference type="InterPro" id="IPR035965">
    <property type="entry name" value="PAS-like_dom_sf"/>
</dbReference>
<dbReference type="InterPro" id="IPR029787">
    <property type="entry name" value="Nucleotide_cyclase"/>
</dbReference>
<evidence type="ECO:0000259" key="4">
    <source>
        <dbReference type="PROSITE" id="PS50883"/>
    </source>
</evidence>
<dbReference type="SMART" id="SM00448">
    <property type="entry name" value="REC"/>
    <property type="match status" value="1"/>
</dbReference>
<dbReference type="GO" id="GO:0000160">
    <property type="term" value="P:phosphorelay signal transduction system"/>
    <property type="evidence" value="ECO:0007669"/>
    <property type="project" value="InterPro"/>
</dbReference>
<keyword evidence="1" id="KW-0597">Phosphoprotein</keyword>
<dbReference type="Pfam" id="PF00990">
    <property type="entry name" value="GGDEF"/>
    <property type="match status" value="1"/>
</dbReference>
<dbReference type="NCBIfam" id="TIGR00254">
    <property type="entry name" value="GGDEF"/>
    <property type="match status" value="1"/>
</dbReference>
<dbReference type="InterPro" id="IPR000014">
    <property type="entry name" value="PAS"/>
</dbReference>
<evidence type="ECO:0000259" key="3">
    <source>
        <dbReference type="PROSITE" id="PS50113"/>
    </source>
</evidence>
<proteinExistence type="predicted"/>
<dbReference type="InterPro" id="IPR001610">
    <property type="entry name" value="PAC"/>
</dbReference>
<evidence type="ECO:0000259" key="2">
    <source>
        <dbReference type="PROSITE" id="PS50110"/>
    </source>
</evidence>
<dbReference type="SUPFAM" id="SSF55785">
    <property type="entry name" value="PYP-like sensor domain (PAS domain)"/>
    <property type="match status" value="2"/>
</dbReference>
<dbReference type="SMART" id="SM00091">
    <property type="entry name" value="PAS"/>
    <property type="match status" value="2"/>
</dbReference>
<dbReference type="SUPFAM" id="SSF52172">
    <property type="entry name" value="CheY-like"/>
    <property type="match status" value="1"/>
</dbReference>
<sequence length="827" mass="93027">MKKRPEGNAPLILVVDDDTVMRMLAHAALEKEGYRVEEAENGVEALSLLSPLKPDLILLDVMMPEMDGFSTCEQIRRSPGQERIPICMMTGLDDTGSIHHAYQVGATDFITKPINWLLLGYRVRYMLRASKAFDDVYRAESKSRALLGAIPDGMLRISSDGALLESRNSLDHILPPVNEGDHPNIFEFLPSQLAHQLMGQVHKTLQTGSVQLLECSVAIQGALRDWEIRTIQSGENEALNIVRDITERKRTEKALRESEERYALASLAANDGLWDWNLLTKEVHFSSRWKGLLGYKEEEIGTGIEEWLNRIHPDDSEQVKVEINSHIEGLNAHFINEHRMRHKDGSYRWILSRGIAVREETGIAYRMAGSHTDISARKFAEEQLQHDAFYDGLTGLPNRALFMDRLNNALRRTRRVPDFTCAVFFLDLDRFKMINDSLGHLAGDAVLVETARRLEKCARPGDTTARLGGDEFVMLFEDIKNEENAKAIAERIQKAFMEPFRVSEAELVSTPSIGIALGSSEYLHAEDLLRDADITMYQAKALGRGRCEVFSPAMRLRAVALVRLEADLRAALERDEFHIHYQPIVSLKDSRIVGMEALLRWQHPHQGLIAPSDFIPLAEDTGLILPMGEWVLRTACGHLKTWLDNGVPPLRLAVNISPVQLKDPGFTDMVTTVIKESGIKPDNLELEITETVLMEQTSSIVEVLLKLKAFGIHISLDDFGTGYSSLNYLQNLPIDTLKIDRSFIRKLFFNQEQPKIIETILTLGNNLGMEVIAEGIETTEQLKKLQAMKCRQGQGFFFSRPMDESAAASLLSSFPGAKTKVAPERLL</sequence>
<dbReference type="InterPro" id="IPR013655">
    <property type="entry name" value="PAS_fold_3"/>
</dbReference>
<reference evidence="6 7" key="1">
    <citation type="submission" date="2016-10" db="EMBL/GenBank/DDBJ databases">
        <authorList>
            <person name="de Groot N.N."/>
        </authorList>
    </citation>
    <scope>NUCLEOTIDE SEQUENCE [LARGE SCALE GENOMIC DNA]</scope>
    <source>
        <strain evidence="6 7">DSM 8423</strain>
    </source>
</reference>
<dbReference type="RefSeq" id="WP_175476301.1">
    <property type="nucleotide sequence ID" value="NZ_FOBS01000001.1"/>
</dbReference>
<dbReference type="PROSITE" id="PS50887">
    <property type="entry name" value="GGDEF"/>
    <property type="match status" value="1"/>
</dbReference>
<accession>A0A1H7UHF8</accession>
<gene>
    <name evidence="6" type="ORF">SAMN04489760_101194</name>
</gene>
<dbReference type="SMART" id="SM00086">
    <property type="entry name" value="PAC"/>
    <property type="match status" value="1"/>
</dbReference>
<dbReference type="Gene3D" id="3.30.70.270">
    <property type="match status" value="1"/>
</dbReference>
<feature type="modified residue" description="4-aspartylphosphate" evidence="1">
    <location>
        <position position="60"/>
    </location>
</feature>
<dbReference type="PANTHER" id="PTHR44757:SF2">
    <property type="entry name" value="BIOFILM ARCHITECTURE MAINTENANCE PROTEIN MBAA"/>
    <property type="match status" value="1"/>
</dbReference>
<evidence type="ECO:0000259" key="5">
    <source>
        <dbReference type="PROSITE" id="PS50887"/>
    </source>
</evidence>
<dbReference type="InterPro" id="IPR035919">
    <property type="entry name" value="EAL_sf"/>
</dbReference>
<dbReference type="CDD" id="cd01949">
    <property type="entry name" value="GGDEF"/>
    <property type="match status" value="1"/>
</dbReference>
<dbReference type="SMART" id="SM00052">
    <property type="entry name" value="EAL"/>
    <property type="match status" value="1"/>
</dbReference>
<dbReference type="InterPro" id="IPR001789">
    <property type="entry name" value="Sig_transdc_resp-reg_receiver"/>
</dbReference>
<dbReference type="Gene3D" id="3.40.50.2300">
    <property type="match status" value="1"/>
</dbReference>
<dbReference type="SUPFAM" id="SSF55073">
    <property type="entry name" value="Nucleotide cyclase"/>
    <property type="match status" value="1"/>
</dbReference>
<dbReference type="PANTHER" id="PTHR44757">
    <property type="entry name" value="DIGUANYLATE CYCLASE DGCP"/>
    <property type="match status" value="1"/>
</dbReference>
<name>A0A1H7UHF8_9BACT</name>
<feature type="domain" description="GGDEF" evidence="5">
    <location>
        <begin position="419"/>
        <end position="552"/>
    </location>
</feature>
<dbReference type="Gene3D" id="3.20.20.450">
    <property type="entry name" value="EAL domain"/>
    <property type="match status" value="1"/>
</dbReference>
<dbReference type="SUPFAM" id="SSF141868">
    <property type="entry name" value="EAL domain-like"/>
    <property type="match status" value="1"/>
</dbReference>
<dbReference type="CDD" id="cd01948">
    <property type="entry name" value="EAL"/>
    <property type="match status" value="1"/>
</dbReference>
<protein>
    <submittedName>
        <fullName evidence="6">PAS domain S-box-containing protein/diguanylate cyclase (GGDEF) domain-containing protein</fullName>
    </submittedName>
</protein>
<keyword evidence="7" id="KW-1185">Reference proteome</keyword>
<dbReference type="InterPro" id="IPR052155">
    <property type="entry name" value="Biofilm_reg_signaling"/>
</dbReference>
<dbReference type="Gene3D" id="3.30.450.20">
    <property type="entry name" value="PAS domain"/>
    <property type="match status" value="2"/>
</dbReference>
<dbReference type="Pfam" id="PF08447">
    <property type="entry name" value="PAS_3"/>
    <property type="match status" value="1"/>
</dbReference>
<dbReference type="NCBIfam" id="TIGR00229">
    <property type="entry name" value="sensory_box"/>
    <property type="match status" value="1"/>
</dbReference>
<dbReference type="InterPro" id="IPR001633">
    <property type="entry name" value="EAL_dom"/>
</dbReference>
<dbReference type="InterPro" id="IPR011006">
    <property type="entry name" value="CheY-like_superfamily"/>
</dbReference>
<feature type="domain" description="PAC" evidence="3">
    <location>
        <begin position="334"/>
        <end position="386"/>
    </location>
</feature>
<dbReference type="PROSITE" id="PS50113">
    <property type="entry name" value="PAC"/>
    <property type="match status" value="1"/>
</dbReference>
<dbReference type="STRING" id="43775.SAMN04489760_101194"/>
<dbReference type="CDD" id="cd00130">
    <property type="entry name" value="PAS"/>
    <property type="match status" value="1"/>
</dbReference>
<dbReference type="SMART" id="SM00267">
    <property type="entry name" value="GGDEF"/>
    <property type="match status" value="1"/>
</dbReference>
<feature type="domain" description="EAL" evidence="4">
    <location>
        <begin position="561"/>
        <end position="815"/>
    </location>
</feature>
<dbReference type="Pfam" id="PF00072">
    <property type="entry name" value="Response_reg"/>
    <property type="match status" value="1"/>
</dbReference>
<dbReference type="Gene3D" id="2.10.70.100">
    <property type="match status" value="1"/>
</dbReference>
<dbReference type="PROSITE" id="PS50110">
    <property type="entry name" value="RESPONSE_REGULATORY"/>
    <property type="match status" value="1"/>
</dbReference>
<dbReference type="PROSITE" id="PS50883">
    <property type="entry name" value="EAL"/>
    <property type="match status" value="1"/>
</dbReference>
<dbReference type="Proteomes" id="UP000198744">
    <property type="component" value="Unassembled WGS sequence"/>
</dbReference>
<evidence type="ECO:0000313" key="7">
    <source>
        <dbReference type="Proteomes" id="UP000198744"/>
    </source>
</evidence>
<dbReference type="InterPro" id="IPR043128">
    <property type="entry name" value="Rev_trsase/Diguanyl_cyclase"/>
</dbReference>
<dbReference type="AlphaFoldDB" id="A0A1H7UHF8"/>
<feature type="domain" description="Response regulatory" evidence="2">
    <location>
        <begin position="11"/>
        <end position="127"/>
    </location>
</feature>
<evidence type="ECO:0000313" key="6">
    <source>
        <dbReference type="EMBL" id="SEL96401.1"/>
    </source>
</evidence>
<dbReference type="Pfam" id="PF00563">
    <property type="entry name" value="EAL"/>
    <property type="match status" value="1"/>
</dbReference>